<feature type="transmembrane region" description="Helical" evidence="1">
    <location>
        <begin position="112"/>
        <end position="140"/>
    </location>
</feature>
<proteinExistence type="predicted"/>
<protein>
    <submittedName>
        <fullName evidence="2">Uncharacterized protein</fullName>
    </submittedName>
</protein>
<keyword evidence="1" id="KW-0812">Transmembrane</keyword>
<dbReference type="Proteomes" id="UP000198822">
    <property type="component" value="Chromosome I"/>
</dbReference>
<accession>A0A1G8D4M8</accession>
<dbReference type="EMBL" id="LT629695">
    <property type="protein sequence ID" value="SDH52329.1"/>
    <property type="molecule type" value="Genomic_DNA"/>
</dbReference>
<feature type="transmembrane region" description="Helical" evidence="1">
    <location>
        <begin position="48"/>
        <end position="69"/>
    </location>
</feature>
<feature type="transmembrane region" description="Helical" evidence="1">
    <location>
        <begin position="152"/>
        <end position="175"/>
    </location>
</feature>
<organism evidence="2 3">
    <name type="scientific">Agrococcus jejuensis</name>
    <dbReference type="NCBI Taxonomy" id="399736"/>
    <lineage>
        <taxon>Bacteria</taxon>
        <taxon>Bacillati</taxon>
        <taxon>Actinomycetota</taxon>
        <taxon>Actinomycetes</taxon>
        <taxon>Micrococcales</taxon>
        <taxon>Microbacteriaceae</taxon>
        <taxon>Agrococcus</taxon>
    </lineage>
</organism>
<dbReference type="STRING" id="399736.SAMN04489720_1506"/>
<keyword evidence="3" id="KW-1185">Reference proteome</keyword>
<evidence type="ECO:0000256" key="1">
    <source>
        <dbReference type="SAM" id="Phobius"/>
    </source>
</evidence>
<reference evidence="3" key="1">
    <citation type="submission" date="2016-10" db="EMBL/GenBank/DDBJ databases">
        <authorList>
            <person name="Varghese N."/>
            <person name="Submissions S."/>
        </authorList>
    </citation>
    <scope>NUCLEOTIDE SEQUENCE [LARGE SCALE GENOMIC DNA]</scope>
    <source>
        <strain evidence="3">DSM 22002</strain>
    </source>
</reference>
<dbReference type="AlphaFoldDB" id="A0A1G8D4M8"/>
<evidence type="ECO:0000313" key="3">
    <source>
        <dbReference type="Proteomes" id="UP000198822"/>
    </source>
</evidence>
<dbReference type="Pfam" id="PF20357">
    <property type="entry name" value="DUF6652"/>
    <property type="match status" value="1"/>
</dbReference>
<dbReference type="RefSeq" id="WP_092503839.1">
    <property type="nucleotide sequence ID" value="NZ_LT629695.1"/>
</dbReference>
<gene>
    <name evidence="2" type="ORF">SAMN04489720_1506</name>
</gene>
<feature type="transmembrane region" description="Helical" evidence="1">
    <location>
        <begin position="81"/>
        <end position="106"/>
    </location>
</feature>
<name>A0A1G8D4M8_9MICO</name>
<sequence>MRWVSLAVQVLFAITLVLGAVVLAAWWSALSGDANALFVQVPAWLLTGMPFGYAAAALLALADAIQAAIRGDVRSLARGAVLAKVSAIPFFLVNFAGAVLIAVVALVRGGPLVAVVVPVMVAGTFCIMLTTSVYGVAALIRLRRDRAIGHGFLWPHLVLHVLFVLDVVSSIVVAMRIRRLVRAERPVDPTVPAEPVSLPVPLPSGLPGAR</sequence>
<keyword evidence="1" id="KW-0472">Membrane</keyword>
<dbReference type="InterPro" id="IPR046594">
    <property type="entry name" value="DUF6652"/>
</dbReference>
<evidence type="ECO:0000313" key="2">
    <source>
        <dbReference type="EMBL" id="SDH52329.1"/>
    </source>
</evidence>
<keyword evidence="1" id="KW-1133">Transmembrane helix</keyword>